<reference evidence="1" key="1">
    <citation type="submission" date="2022-11" db="EMBL/GenBank/DDBJ databases">
        <title>Dyadobacter pollutisoli sp. nov., isolated from plastic dumped soil.</title>
        <authorList>
            <person name="Kim J.M."/>
            <person name="Kim K.R."/>
            <person name="Lee J.K."/>
            <person name="Hao L."/>
            <person name="Jeon C.O."/>
        </authorList>
    </citation>
    <scope>NUCLEOTIDE SEQUENCE</scope>
    <source>
        <strain evidence="1">U1</strain>
    </source>
</reference>
<name>A0A9E8SLT8_9BACT</name>
<sequence>MFKILTNSGKQKVRQPLIHFGKLLLTIPIFLLFYECSSSTPTEEIYRLTFSDSTNFKVMNHLGHSRPEDIVILDTTQGWNYTIFWNKPVGGESPEQLEIDTTTEQHESYDPDYLFRDSLMINAIDSIERKALRRRTLNVGPKRLNLQGLHYKTIPYAKDVKGFYIITTEPAFSSDGRYAFIVWEIYFNDGVKYIYGWGEVFGYTTLVYQKQADDSWKKFKQIDHLIL</sequence>
<organism evidence="1 2">
    <name type="scientific">Dyadobacter pollutisoli</name>
    <dbReference type="NCBI Taxonomy" id="2910158"/>
    <lineage>
        <taxon>Bacteria</taxon>
        <taxon>Pseudomonadati</taxon>
        <taxon>Bacteroidota</taxon>
        <taxon>Cytophagia</taxon>
        <taxon>Cytophagales</taxon>
        <taxon>Spirosomataceae</taxon>
        <taxon>Dyadobacter</taxon>
    </lineage>
</organism>
<dbReference type="Proteomes" id="UP001164653">
    <property type="component" value="Chromosome"/>
</dbReference>
<proteinExistence type="predicted"/>
<protein>
    <submittedName>
        <fullName evidence="1">Uncharacterized protein</fullName>
    </submittedName>
</protein>
<dbReference type="AlphaFoldDB" id="A0A9E8SLT8"/>
<dbReference type="RefSeq" id="WP_244823254.1">
    <property type="nucleotide sequence ID" value="NZ_CP112998.1"/>
</dbReference>
<dbReference type="KEGG" id="dpf:ON006_01040"/>
<keyword evidence="2" id="KW-1185">Reference proteome</keyword>
<evidence type="ECO:0000313" key="1">
    <source>
        <dbReference type="EMBL" id="WAC12554.1"/>
    </source>
</evidence>
<accession>A0A9E8SLT8</accession>
<evidence type="ECO:0000313" key="2">
    <source>
        <dbReference type="Proteomes" id="UP001164653"/>
    </source>
</evidence>
<dbReference type="EMBL" id="CP112998">
    <property type="protein sequence ID" value="WAC12554.1"/>
    <property type="molecule type" value="Genomic_DNA"/>
</dbReference>
<gene>
    <name evidence="1" type="ORF">ON006_01040</name>
</gene>